<protein>
    <recommendedName>
        <fullName evidence="4 13">Threonylcarbamoyl-AMP synthase</fullName>
        <shortName evidence="13">TC-AMP synthase</shortName>
        <ecNumber evidence="3 13">2.7.7.87</ecNumber>
    </recommendedName>
    <alternativeName>
        <fullName evidence="11 13">L-threonylcarbamoyladenylate synthase</fullName>
    </alternativeName>
</protein>
<dbReference type="InterPro" id="IPR050156">
    <property type="entry name" value="TC-AMP_synthase_SUA5"/>
</dbReference>
<feature type="binding site" evidence="14">
    <location>
        <position position="61"/>
    </location>
    <ligand>
        <name>L-threonine</name>
        <dbReference type="ChEBI" id="CHEBI:57926"/>
    </ligand>
</feature>
<evidence type="ECO:0000256" key="5">
    <source>
        <dbReference type="ARBA" id="ARBA00022490"/>
    </source>
</evidence>
<dbReference type="PIRSF" id="PIRSF004930">
    <property type="entry name" value="Tln_factor_SUA5"/>
    <property type="match status" value="1"/>
</dbReference>
<evidence type="ECO:0000256" key="2">
    <source>
        <dbReference type="ARBA" id="ARBA00007663"/>
    </source>
</evidence>
<evidence type="ECO:0000259" key="15">
    <source>
        <dbReference type="PROSITE" id="PS51163"/>
    </source>
</evidence>
<dbReference type="Pfam" id="PF03481">
    <property type="entry name" value="Sua5_C"/>
    <property type="match status" value="1"/>
</dbReference>
<evidence type="ECO:0000256" key="1">
    <source>
        <dbReference type="ARBA" id="ARBA00004496"/>
    </source>
</evidence>
<gene>
    <name evidence="16" type="primary">ywlC</name>
    <name evidence="16" type="ORF">Q31a_25920</name>
</gene>
<accession>A0A518G6Q9</accession>
<dbReference type="InterPro" id="IPR010923">
    <property type="entry name" value="T(6)A37_SUA5"/>
</dbReference>
<dbReference type="AlphaFoldDB" id="A0A518G6Q9"/>
<feature type="binding site" evidence="14">
    <location>
        <position position="229"/>
    </location>
    <ligand>
        <name>ATP</name>
        <dbReference type="ChEBI" id="CHEBI:30616"/>
    </ligand>
</feature>
<comment type="catalytic activity">
    <reaction evidence="12 13">
        <text>L-threonine + hydrogencarbonate + ATP = L-threonylcarbamoyladenylate + diphosphate + H2O</text>
        <dbReference type="Rhea" id="RHEA:36407"/>
        <dbReference type="ChEBI" id="CHEBI:15377"/>
        <dbReference type="ChEBI" id="CHEBI:17544"/>
        <dbReference type="ChEBI" id="CHEBI:30616"/>
        <dbReference type="ChEBI" id="CHEBI:33019"/>
        <dbReference type="ChEBI" id="CHEBI:57926"/>
        <dbReference type="ChEBI" id="CHEBI:73682"/>
        <dbReference type="EC" id="2.7.7.87"/>
    </reaction>
</comment>
<feature type="binding site" evidence="14">
    <location>
        <position position="56"/>
    </location>
    <ligand>
        <name>ATP</name>
        <dbReference type="ChEBI" id="CHEBI:30616"/>
    </ligand>
</feature>
<feature type="binding site" evidence="14">
    <location>
        <position position="137"/>
    </location>
    <ligand>
        <name>ATP</name>
        <dbReference type="ChEBI" id="CHEBI:30616"/>
    </ligand>
</feature>
<evidence type="ECO:0000313" key="16">
    <source>
        <dbReference type="EMBL" id="QDV24277.1"/>
    </source>
</evidence>
<dbReference type="InterPro" id="IPR005145">
    <property type="entry name" value="Sua5_C"/>
</dbReference>
<feature type="binding site" evidence="14">
    <location>
        <position position="115"/>
    </location>
    <ligand>
        <name>L-threonine</name>
        <dbReference type="ChEBI" id="CHEBI:57926"/>
    </ligand>
</feature>
<dbReference type="Gene3D" id="3.90.870.10">
    <property type="entry name" value="DHBP synthase"/>
    <property type="match status" value="1"/>
</dbReference>
<dbReference type="GO" id="GO:0005524">
    <property type="term" value="F:ATP binding"/>
    <property type="evidence" value="ECO:0007669"/>
    <property type="project" value="UniProtKB-UniRule"/>
</dbReference>
<feature type="binding site" evidence="14">
    <location>
        <position position="189"/>
    </location>
    <ligand>
        <name>ATP</name>
        <dbReference type="ChEBI" id="CHEBI:30616"/>
    </ligand>
</feature>
<dbReference type="Proteomes" id="UP000318017">
    <property type="component" value="Chromosome"/>
</dbReference>
<evidence type="ECO:0000313" key="17">
    <source>
        <dbReference type="Proteomes" id="UP000318017"/>
    </source>
</evidence>
<evidence type="ECO:0000256" key="14">
    <source>
        <dbReference type="PIRSR" id="PIRSR004930-1"/>
    </source>
</evidence>
<evidence type="ECO:0000256" key="11">
    <source>
        <dbReference type="ARBA" id="ARBA00029774"/>
    </source>
</evidence>
<evidence type="ECO:0000256" key="7">
    <source>
        <dbReference type="ARBA" id="ARBA00022694"/>
    </source>
</evidence>
<dbReference type="InterPro" id="IPR038385">
    <property type="entry name" value="Sua5/YwlC_C"/>
</dbReference>
<dbReference type="Pfam" id="PF01300">
    <property type="entry name" value="Sua5_yciO_yrdC"/>
    <property type="match status" value="1"/>
</dbReference>
<dbReference type="OrthoDB" id="9814580at2"/>
<comment type="function">
    <text evidence="13">Required for the formation of a threonylcarbamoyl group on adenosine at position 37 (t(6)A37) in tRNAs that read codons beginning with adenine.</text>
</comment>
<dbReference type="GO" id="GO:0003725">
    <property type="term" value="F:double-stranded RNA binding"/>
    <property type="evidence" value="ECO:0007669"/>
    <property type="project" value="UniProtKB-UniRule"/>
</dbReference>
<dbReference type="NCBIfam" id="TIGR00057">
    <property type="entry name" value="L-threonylcarbamoyladenylate synthase"/>
    <property type="match status" value="1"/>
</dbReference>
<proteinExistence type="inferred from homology"/>
<dbReference type="PANTHER" id="PTHR17490">
    <property type="entry name" value="SUA5"/>
    <property type="match status" value="1"/>
</dbReference>
<comment type="similarity">
    <text evidence="2 13">Belongs to the SUA5 family.</text>
</comment>
<feature type="domain" description="YrdC-like" evidence="15">
    <location>
        <begin position="7"/>
        <end position="193"/>
    </location>
</feature>
<evidence type="ECO:0000256" key="9">
    <source>
        <dbReference type="ARBA" id="ARBA00022741"/>
    </source>
</evidence>
<evidence type="ECO:0000256" key="13">
    <source>
        <dbReference type="PIRNR" id="PIRNR004930"/>
    </source>
</evidence>
<feature type="binding site" evidence="14">
    <location>
        <position position="135"/>
    </location>
    <ligand>
        <name>L-threonine</name>
        <dbReference type="ChEBI" id="CHEBI:57926"/>
    </ligand>
</feature>
<dbReference type="EMBL" id="CP036298">
    <property type="protein sequence ID" value="QDV24277.1"/>
    <property type="molecule type" value="Genomic_DNA"/>
</dbReference>
<evidence type="ECO:0000256" key="4">
    <source>
        <dbReference type="ARBA" id="ARBA00015492"/>
    </source>
</evidence>
<dbReference type="GO" id="GO:0006450">
    <property type="term" value="P:regulation of translational fidelity"/>
    <property type="evidence" value="ECO:0007669"/>
    <property type="project" value="TreeGrafter"/>
</dbReference>
<dbReference type="PROSITE" id="PS51163">
    <property type="entry name" value="YRDC"/>
    <property type="match status" value="1"/>
</dbReference>
<evidence type="ECO:0000256" key="3">
    <source>
        <dbReference type="ARBA" id="ARBA00012584"/>
    </source>
</evidence>
<dbReference type="GO" id="GO:0005737">
    <property type="term" value="C:cytoplasm"/>
    <property type="evidence" value="ECO:0007669"/>
    <property type="project" value="UniProtKB-SubCell"/>
</dbReference>
<keyword evidence="17" id="KW-1185">Reference proteome</keyword>
<dbReference type="PANTHER" id="PTHR17490:SF16">
    <property type="entry name" value="THREONYLCARBAMOYL-AMP SYNTHASE"/>
    <property type="match status" value="1"/>
</dbReference>
<comment type="subcellular location">
    <subcellularLocation>
        <location evidence="1 13">Cytoplasm</location>
    </subcellularLocation>
</comment>
<dbReference type="RefSeq" id="WP_145077791.1">
    <property type="nucleotide sequence ID" value="NZ_CP036298.1"/>
</dbReference>
<feature type="binding site" evidence="14">
    <location>
        <position position="29"/>
    </location>
    <ligand>
        <name>L-threonine</name>
        <dbReference type="ChEBI" id="CHEBI:57926"/>
    </ligand>
</feature>
<evidence type="ECO:0000256" key="6">
    <source>
        <dbReference type="ARBA" id="ARBA00022679"/>
    </source>
</evidence>
<sequence length="326" mass="34488">MPTTQIVYDCSVAAAILRDGGLVAFPTETVYGLGADATNQAAIQRLFLAKGRPSDNPLIVHLAAVRDWRMAASELTESAKQLLAAFSPGPLTTVLPKSPKIVSSVTGGLNTVGIRIPFAPLALELIAATNLPIAAPSANLSGRPSCTTWQAVLEDLDGRIDAVLAGPPCGIGLESSVVDCTSQHPILLRAGGISLTQLQQVIAEARALPTTSDAAGIGLASPGLRHPHYQPTARVILVGEDALAELPQQPSPAESAYCGLTPPPDDSTLAYIQLYPSVEDYARGYYEFLRETDRRHLRTAFVELVSPTEIGGALRDRQQRSAAREL</sequence>
<feature type="binding site" evidence="14">
    <location>
        <position position="111"/>
    </location>
    <ligand>
        <name>ATP</name>
        <dbReference type="ChEBI" id="CHEBI:30616"/>
    </ligand>
</feature>
<dbReference type="SUPFAM" id="SSF55821">
    <property type="entry name" value="YrdC/RibB"/>
    <property type="match status" value="1"/>
</dbReference>
<feature type="binding site" evidence="14">
    <location>
        <position position="52"/>
    </location>
    <ligand>
        <name>ATP</name>
        <dbReference type="ChEBI" id="CHEBI:30616"/>
    </ligand>
</feature>
<keyword evidence="7 13" id="KW-0819">tRNA processing</keyword>
<reference evidence="16 17" key="1">
    <citation type="submission" date="2019-02" db="EMBL/GenBank/DDBJ databases">
        <title>Deep-cultivation of Planctomycetes and their phenomic and genomic characterization uncovers novel biology.</title>
        <authorList>
            <person name="Wiegand S."/>
            <person name="Jogler M."/>
            <person name="Boedeker C."/>
            <person name="Pinto D."/>
            <person name="Vollmers J."/>
            <person name="Rivas-Marin E."/>
            <person name="Kohn T."/>
            <person name="Peeters S.H."/>
            <person name="Heuer A."/>
            <person name="Rast P."/>
            <person name="Oberbeckmann S."/>
            <person name="Bunk B."/>
            <person name="Jeske O."/>
            <person name="Meyerdierks A."/>
            <person name="Storesund J.E."/>
            <person name="Kallscheuer N."/>
            <person name="Luecker S."/>
            <person name="Lage O.M."/>
            <person name="Pohl T."/>
            <person name="Merkel B.J."/>
            <person name="Hornburger P."/>
            <person name="Mueller R.-W."/>
            <person name="Bruemmer F."/>
            <person name="Labrenz M."/>
            <person name="Spormann A.M."/>
            <person name="Op den Camp H."/>
            <person name="Overmann J."/>
            <person name="Amann R."/>
            <person name="Jetten M.S.M."/>
            <person name="Mascher T."/>
            <person name="Medema M.H."/>
            <person name="Devos D.P."/>
            <person name="Kaster A.-K."/>
            <person name="Ovreas L."/>
            <person name="Rohde M."/>
            <person name="Galperin M.Y."/>
            <person name="Jogler C."/>
        </authorList>
    </citation>
    <scope>NUCLEOTIDE SEQUENCE [LARGE SCALE GENOMIC DNA]</scope>
    <source>
        <strain evidence="16 17">Q31a</strain>
    </source>
</reference>
<evidence type="ECO:0000256" key="10">
    <source>
        <dbReference type="ARBA" id="ARBA00022840"/>
    </source>
</evidence>
<dbReference type="EC" id="2.7.7.87" evidence="3 13"/>
<keyword evidence="5 13" id="KW-0963">Cytoplasm</keyword>
<keyword evidence="9 13" id="KW-0547">Nucleotide-binding</keyword>
<organism evidence="16 17">
    <name type="scientific">Aureliella helgolandensis</name>
    <dbReference type="NCBI Taxonomy" id="2527968"/>
    <lineage>
        <taxon>Bacteria</taxon>
        <taxon>Pseudomonadati</taxon>
        <taxon>Planctomycetota</taxon>
        <taxon>Planctomycetia</taxon>
        <taxon>Pirellulales</taxon>
        <taxon>Pirellulaceae</taxon>
        <taxon>Aureliella</taxon>
    </lineage>
</organism>
<dbReference type="InterPro" id="IPR017945">
    <property type="entry name" value="DHBP_synth_RibB-like_a/b_dom"/>
</dbReference>
<name>A0A518G6Q9_9BACT</name>
<feature type="binding site" evidence="14">
    <location>
        <position position="175"/>
    </location>
    <ligand>
        <name>L-threonine</name>
        <dbReference type="ChEBI" id="CHEBI:57926"/>
    </ligand>
</feature>
<evidence type="ECO:0000256" key="12">
    <source>
        <dbReference type="ARBA" id="ARBA00048366"/>
    </source>
</evidence>
<dbReference type="GO" id="GO:0000049">
    <property type="term" value="F:tRNA binding"/>
    <property type="evidence" value="ECO:0007669"/>
    <property type="project" value="TreeGrafter"/>
</dbReference>
<evidence type="ECO:0000256" key="8">
    <source>
        <dbReference type="ARBA" id="ARBA00022695"/>
    </source>
</evidence>
<keyword evidence="10 13" id="KW-0067">ATP-binding</keyword>
<dbReference type="GO" id="GO:0061710">
    <property type="term" value="F:L-threonylcarbamoyladenylate synthase"/>
    <property type="evidence" value="ECO:0007669"/>
    <property type="project" value="UniProtKB-EC"/>
</dbReference>
<keyword evidence="8 13" id="KW-0548">Nucleotidyltransferase</keyword>
<keyword evidence="6 13" id="KW-0808">Transferase</keyword>
<dbReference type="Gene3D" id="3.40.50.11030">
    <property type="entry name" value="Threonylcarbamoyl-AMP synthase, C-terminal domain"/>
    <property type="match status" value="1"/>
</dbReference>
<dbReference type="InterPro" id="IPR006070">
    <property type="entry name" value="Sua5-like_dom"/>
</dbReference>
<dbReference type="GO" id="GO:0008033">
    <property type="term" value="P:tRNA processing"/>
    <property type="evidence" value="ECO:0007669"/>
    <property type="project" value="UniProtKB-KW"/>
</dbReference>
<feature type="binding site" evidence="14">
    <location>
        <position position="145"/>
    </location>
    <ligand>
        <name>ATP</name>
        <dbReference type="ChEBI" id="CHEBI:30616"/>
    </ligand>
</feature>
<dbReference type="KEGG" id="ahel:Q31a_25920"/>